<gene>
    <name evidence="7" type="ORF">RHGRI_003767</name>
</gene>
<evidence type="ECO:0000256" key="4">
    <source>
        <dbReference type="ARBA" id="ARBA00022525"/>
    </source>
</evidence>
<accession>A0AAV6L706</accession>
<evidence type="ECO:0000313" key="7">
    <source>
        <dbReference type="EMBL" id="KAG5560552.1"/>
    </source>
</evidence>
<protein>
    <recommendedName>
        <fullName evidence="6">S-protein homolog</fullName>
    </recommendedName>
</protein>
<evidence type="ECO:0000256" key="1">
    <source>
        <dbReference type="ARBA" id="ARBA00004613"/>
    </source>
</evidence>
<organism evidence="7 8">
    <name type="scientific">Rhododendron griersonianum</name>
    <dbReference type="NCBI Taxonomy" id="479676"/>
    <lineage>
        <taxon>Eukaryota</taxon>
        <taxon>Viridiplantae</taxon>
        <taxon>Streptophyta</taxon>
        <taxon>Embryophyta</taxon>
        <taxon>Tracheophyta</taxon>
        <taxon>Spermatophyta</taxon>
        <taxon>Magnoliopsida</taxon>
        <taxon>eudicotyledons</taxon>
        <taxon>Gunneridae</taxon>
        <taxon>Pentapetalae</taxon>
        <taxon>asterids</taxon>
        <taxon>Ericales</taxon>
        <taxon>Ericaceae</taxon>
        <taxon>Ericoideae</taxon>
        <taxon>Rhodoreae</taxon>
        <taxon>Rhododendron</taxon>
    </lineage>
</organism>
<dbReference type="EMBL" id="JACTNZ010000002">
    <property type="protein sequence ID" value="KAG5560552.1"/>
    <property type="molecule type" value="Genomic_DNA"/>
</dbReference>
<keyword evidence="3 6" id="KW-0713">Self-incompatibility</keyword>
<dbReference type="GO" id="GO:0005576">
    <property type="term" value="C:extracellular region"/>
    <property type="evidence" value="ECO:0007669"/>
    <property type="project" value="UniProtKB-SubCell"/>
</dbReference>
<dbReference type="PANTHER" id="PTHR31232:SF155">
    <property type="entry name" value="PLANT SELF-INCOMPATIBILITY PROTEIN S1 FAMILY"/>
    <property type="match status" value="1"/>
</dbReference>
<dbReference type="PANTHER" id="PTHR31232">
    <property type="match status" value="1"/>
</dbReference>
<evidence type="ECO:0000256" key="6">
    <source>
        <dbReference type="RuleBase" id="RU367044"/>
    </source>
</evidence>
<comment type="similarity">
    <text evidence="2 6">Belongs to the plant self-incompatibility (S1) protein family.</text>
</comment>
<comment type="subcellular location">
    <subcellularLocation>
        <location evidence="1 6">Secreted</location>
    </subcellularLocation>
</comment>
<comment type="caution">
    <text evidence="7">The sequence shown here is derived from an EMBL/GenBank/DDBJ whole genome shotgun (WGS) entry which is preliminary data.</text>
</comment>
<reference evidence="7" key="1">
    <citation type="submission" date="2020-08" db="EMBL/GenBank/DDBJ databases">
        <title>Plant Genome Project.</title>
        <authorList>
            <person name="Zhang R.-G."/>
        </authorList>
    </citation>
    <scope>NUCLEOTIDE SEQUENCE</scope>
    <source>
        <strain evidence="7">WSP0</strain>
        <tissue evidence="7">Leaf</tissue>
    </source>
</reference>
<proteinExistence type="inferred from homology"/>
<keyword evidence="5" id="KW-0732">Signal</keyword>
<evidence type="ECO:0000313" key="8">
    <source>
        <dbReference type="Proteomes" id="UP000823749"/>
    </source>
</evidence>
<evidence type="ECO:0000256" key="3">
    <source>
        <dbReference type="ARBA" id="ARBA00022471"/>
    </source>
</evidence>
<dbReference type="AlphaFoldDB" id="A0AAV6L706"/>
<name>A0AAV6L706_9ERIC</name>
<sequence length="125" mass="14027">MAMHESPVESKITAQGTVSIVSSIPDAFLTIHCRSSSGNDLSAKSIPFNGKFTWNVSVGGKNEVYDCGLVVEGLHGRFSLFDAGRDWSRDRCGIENFACLWRVRREGIYLFVIKSQDFVLQYSWK</sequence>
<dbReference type="Pfam" id="PF05938">
    <property type="entry name" value="Self-incomp_S1"/>
    <property type="match status" value="1"/>
</dbReference>
<keyword evidence="4 6" id="KW-0964">Secreted</keyword>
<evidence type="ECO:0000256" key="2">
    <source>
        <dbReference type="ARBA" id="ARBA00005581"/>
    </source>
</evidence>
<dbReference type="Proteomes" id="UP000823749">
    <property type="component" value="Chromosome 2"/>
</dbReference>
<evidence type="ECO:0000256" key="5">
    <source>
        <dbReference type="ARBA" id="ARBA00022729"/>
    </source>
</evidence>
<dbReference type="GO" id="GO:0060320">
    <property type="term" value="P:rejection of self pollen"/>
    <property type="evidence" value="ECO:0007669"/>
    <property type="project" value="UniProtKB-KW"/>
</dbReference>
<keyword evidence="8" id="KW-1185">Reference proteome</keyword>
<dbReference type="InterPro" id="IPR010264">
    <property type="entry name" value="Self-incomp_S1"/>
</dbReference>